<keyword evidence="11" id="KW-1185">Reference proteome</keyword>
<evidence type="ECO:0000313" key="10">
    <source>
        <dbReference type="EMBL" id="TZF99202.1"/>
    </source>
</evidence>
<name>A0A5D8ZYI1_9FLAO</name>
<sequence>MKTLSFILQKEFRQIFRDKIILAMMFIMPIIQLIIMPFAANFEVKNINIAYVDHDHSLYSQQLINKIASSGYFIIAGSPDSYKNGVKMIEDGDADLVLEIPSGFEKNLAREGSQKINLSVDAINGTKSSLGGGYLVSVIADFNSSLDINFKTVKSLATSSKATISVESSNWYNPRAEYKYYMVPGILVLLLTLIGGFITALNIVKEKEIGTIEQINVTPIKKWQFILGKLIPFWIVGIIVFTVGLIVMYVIYGIFPQGSILVLYLFAGVYLVALLGLGLLISTFADTQLQAMFIAFFFMMIFMLMSGFFTSTDSMPNWARTISNFTPVTHFISVVRLIVLKGSGFQQVKTEFLWLIGFAFLLNGLAIFNYRKTS</sequence>
<dbReference type="InterPro" id="IPR013525">
    <property type="entry name" value="ABC2_TM"/>
</dbReference>
<keyword evidence="10" id="KW-0614">Plasmid</keyword>
<feature type="transmembrane region" description="Helical" evidence="8">
    <location>
        <begin position="352"/>
        <end position="370"/>
    </location>
</feature>
<keyword evidence="4" id="KW-1003">Cell membrane</keyword>
<dbReference type="RefSeq" id="WP_149386328.1">
    <property type="nucleotide sequence ID" value="NZ_VTRU01000001.1"/>
</dbReference>
<comment type="caution">
    <text evidence="10">The sequence shown here is derived from an EMBL/GenBank/DDBJ whole genome shotgun (WGS) entry which is preliminary data.</text>
</comment>
<dbReference type="PROSITE" id="PS51012">
    <property type="entry name" value="ABC_TM2"/>
    <property type="match status" value="1"/>
</dbReference>
<geneLocation type="plasmid" evidence="10">
    <name>unnamed1</name>
</geneLocation>
<feature type="transmembrane region" description="Helical" evidence="8">
    <location>
        <begin position="231"/>
        <end position="255"/>
    </location>
</feature>
<dbReference type="PANTHER" id="PTHR30294">
    <property type="entry name" value="MEMBRANE COMPONENT OF ABC TRANSPORTER YHHJ-RELATED"/>
    <property type="match status" value="1"/>
</dbReference>
<evidence type="ECO:0000256" key="1">
    <source>
        <dbReference type="ARBA" id="ARBA00004651"/>
    </source>
</evidence>
<keyword evidence="7 8" id="KW-0472">Membrane</keyword>
<feature type="transmembrane region" description="Helical" evidence="8">
    <location>
        <begin position="180"/>
        <end position="204"/>
    </location>
</feature>
<protein>
    <submittedName>
        <fullName evidence="10">ABC transporter permease</fullName>
    </submittedName>
</protein>
<keyword evidence="3" id="KW-0813">Transport</keyword>
<keyword evidence="5 8" id="KW-0812">Transmembrane</keyword>
<evidence type="ECO:0000256" key="6">
    <source>
        <dbReference type="ARBA" id="ARBA00022989"/>
    </source>
</evidence>
<reference evidence="10 11" key="1">
    <citation type="submission" date="2019-08" db="EMBL/GenBank/DDBJ databases">
        <title>Draft genome sequence of Chryseobacterium sp. Gsoil 183.</title>
        <authorList>
            <person name="Im W.-T."/>
        </authorList>
    </citation>
    <scope>NUCLEOTIDE SEQUENCE [LARGE SCALE GENOMIC DNA]</scope>
    <source>
        <strain evidence="10 11">Gsoil 183</strain>
        <plasmid evidence="10">unnamed1</plasmid>
    </source>
</reference>
<dbReference type="PANTHER" id="PTHR30294:SF29">
    <property type="entry name" value="MULTIDRUG ABC TRANSPORTER PERMEASE YBHS-RELATED"/>
    <property type="match status" value="1"/>
</dbReference>
<evidence type="ECO:0000256" key="8">
    <source>
        <dbReference type="SAM" id="Phobius"/>
    </source>
</evidence>
<evidence type="ECO:0000256" key="4">
    <source>
        <dbReference type="ARBA" id="ARBA00022475"/>
    </source>
</evidence>
<feature type="transmembrane region" description="Helical" evidence="8">
    <location>
        <begin position="291"/>
        <end position="310"/>
    </location>
</feature>
<gene>
    <name evidence="10" type="ORF">FW781_04560</name>
</gene>
<dbReference type="GO" id="GO:0005886">
    <property type="term" value="C:plasma membrane"/>
    <property type="evidence" value="ECO:0007669"/>
    <property type="project" value="UniProtKB-SubCell"/>
</dbReference>
<comment type="subcellular location">
    <subcellularLocation>
        <location evidence="1">Cell membrane</location>
        <topology evidence="1">Multi-pass membrane protein</topology>
    </subcellularLocation>
</comment>
<feature type="transmembrane region" description="Helical" evidence="8">
    <location>
        <begin position="20"/>
        <end position="40"/>
    </location>
</feature>
<keyword evidence="6 8" id="KW-1133">Transmembrane helix</keyword>
<dbReference type="OrthoDB" id="9808686at2"/>
<feature type="domain" description="ABC transmembrane type-2" evidence="9">
    <location>
        <begin position="132"/>
        <end position="373"/>
    </location>
</feature>
<organism evidence="10 11">
    <name type="scientific">Chryseobacterium panacisoli</name>
    <dbReference type="NCBI Taxonomy" id="1807141"/>
    <lineage>
        <taxon>Bacteria</taxon>
        <taxon>Pseudomonadati</taxon>
        <taxon>Bacteroidota</taxon>
        <taxon>Flavobacteriia</taxon>
        <taxon>Flavobacteriales</taxon>
        <taxon>Weeksellaceae</taxon>
        <taxon>Chryseobacterium group</taxon>
        <taxon>Chryseobacterium</taxon>
    </lineage>
</organism>
<dbReference type="AlphaFoldDB" id="A0A5D8ZYI1"/>
<feature type="transmembrane region" description="Helical" evidence="8">
    <location>
        <begin position="322"/>
        <end position="340"/>
    </location>
</feature>
<dbReference type="InterPro" id="IPR047817">
    <property type="entry name" value="ABC2_TM_bact-type"/>
</dbReference>
<evidence type="ECO:0000256" key="5">
    <source>
        <dbReference type="ARBA" id="ARBA00022692"/>
    </source>
</evidence>
<feature type="transmembrane region" description="Helical" evidence="8">
    <location>
        <begin position="261"/>
        <end position="284"/>
    </location>
</feature>
<comment type="similarity">
    <text evidence="2">Belongs to the ABC-2 integral membrane protein family.</text>
</comment>
<proteinExistence type="inferred from homology"/>
<evidence type="ECO:0000256" key="2">
    <source>
        <dbReference type="ARBA" id="ARBA00007783"/>
    </source>
</evidence>
<dbReference type="Pfam" id="PF12698">
    <property type="entry name" value="ABC2_membrane_3"/>
    <property type="match status" value="1"/>
</dbReference>
<dbReference type="InterPro" id="IPR051449">
    <property type="entry name" value="ABC-2_transporter_component"/>
</dbReference>
<evidence type="ECO:0000259" key="9">
    <source>
        <dbReference type="PROSITE" id="PS51012"/>
    </source>
</evidence>
<dbReference type="Proteomes" id="UP000323884">
    <property type="component" value="Unassembled WGS sequence"/>
</dbReference>
<dbReference type="Gene3D" id="3.40.1710.10">
    <property type="entry name" value="abc type-2 transporter like domain"/>
    <property type="match status" value="1"/>
</dbReference>
<evidence type="ECO:0000256" key="3">
    <source>
        <dbReference type="ARBA" id="ARBA00022448"/>
    </source>
</evidence>
<accession>A0A5D8ZYI1</accession>
<dbReference type="GO" id="GO:0140359">
    <property type="term" value="F:ABC-type transporter activity"/>
    <property type="evidence" value="ECO:0007669"/>
    <property type="project" value="InterPro"/>
</dbReference>
<evidence type="ECO:0000313" key="11">
    <source>
        <dbReference type="Proteomes" id="UP000323884"/>
    </source>
</evidence>
<dbReference type="EMBL" id="VTRU01000001">
    <property type="protein sequence ID" value="TZF99202.1"/>
    <property type="molecule type" value="Genomic_DNA"/>
</dbReference>
<evidence type="ECO:0000256" key="7">
    <source>
        <dbReference type="ARBA" id="ARBA00023136"/>
    </source>
</evidence>